<keyword evidence="1" id="KW-0472">Membrane</keyword>
<reference evidence="2 3" key="1">
    <citation type="submission" date="2021-01" db="EMBL/GenBank/DDBJ databases">
        <title>Entomomonas sp. F2A isolated from a house cricket (Acheta domesticus).</title>
        <authorList>
            <person name="Spergser J."/>
            <person name="Busse H.-J."/>
        </authorList>
    </citation>
    <scope>NUCLEOTIDE SEQUENCE [LARGE SCALE GENOMIC DNA]</scope>
    <source>
        <strain evidence="2 3">F2A</strain>
    </source>
</reference>
<dbReference type="AlphaFoldDB" id="A0A974NHJ0"/>
<dbReference type="Proteomes" id="UP000595278">
    <property type="component" value="Chromosome"/>
</dbReference>
<protein>
    <submittedName>
        <fullName evidence="2">Uncharacterized protein</fullName>
    </submittedName>
</protein>
<dbReference type="RefSeq" id="WP_201095320.1">
    <property type="nucleotide sequence ID" value="NZ_CP067393.1"/>
</dbReference>
<evidence type="ECO:0000313" key="2">
    <source>
        <dbReference type="EMBL" id="QQP86861.1"/>
    </source>
</evidence>
<gene>
    <name evidence="2" type="ORF">JHT90_06360</name>
</gene>
<proteinExistence type="predicted"/>
<accession>A0A974NHJ0</accession>
<evidence type="ECO:0000256" key="1">
    <source>
        <dbReference type="SAM" id="Phobius"/>
    </source>
</evidence>
<keyword evidence="1" id="KW-0812">Transmembrane</keyword>
<dbReference type="KEGG" id="eaz:JHT90_06360"/>
<keyword evidence="3" id="KW-1185">Reference proteome</keyword>
<feature type="transmembrane region" description="Helical" evidence="1">
    <location>
        <begin position="91"/>
        <end position="111"/>
    </location>
</feature>
<dbReference type="EMBL" id="CP067393">
    <property type="protein sequence ID" value="QQP86861.1"/>
    <property type="molecule type" value="Genomic_DNA"/>
</dbReference>
<feature type="transmembrane region" description="Helical" evidence="1">
    <location>
        <begin position="50"/>
        <end position="70"/>
    </location>
</feature>
<sequence length="114" mass="13262">MNKFWQYSKKILTSVSGLCLLMLITALLISSIGTLLSGGIQQWQTVLNNAAWYFLIWRLVIYIVVGYFWYATIKIYHRKNNQEGVEKMHKLGWLAVIMIVLVEGSKLWGMINDY</sequence>
<evidence type="ECO:0000313" key="3">
    <source>
        <dbReference type="Proteomes" id="UP000595278"/>
    </source>
</evidence>
<name>A0A974NHJ0_9GAMM</name>
<organism evidence="2 3">
    <name type="scientific">Entomomonas asaccharolytica</name>
    <dbReference type="NCBI Taxonomy" id="2785331"/>
    <lineage>
        <taxon>Bacteria</taxon>
        <taxon>Pseudomonadati</taxon>
        <taxon>Pseudomonadota</taxon>
        <taxon>Gammaproteobacteria</taxon>
        <taxon>Pseudomonadales</taxon>
        <taxon>Pseudomonadaceae</taxon>
        <taxon>Entomomonas</taxon>
    </lineage>
</organism>
<feature type="transmembrane region" description="Helical" evidence="1">
    <location>
        <begin position="12"/>
        <end position="38"/>
    </location>
</feature>
<keyword evidence="1" id="KW-1133">Transmembrane helix</keyword>